<dbReference type="EMBL" id="JAMQJY010000001">
    <property type="protein sequence ID" value="MCM2675029.1"/>
    <property type="molecule type" value="Genomic_DNA"/>
</dbReference>
<dbReference type="SUPFAM" id="SSF51161">
    <property type="entry name" value="Trimeric LpxA-like enzymes"/>
    <property type="match status" value="1"/>
</dbReference>
<evidence type="ECO:0000313" key="3">
    <source>
        <dbReference type="EMBL" id="MCM2675029.1"/>
    </source>
</evidence>
<accession>A0ABT0XIK2</accession>
<evidence type="ECO:0000313" key="4">
    <source>
        <dbReference type="Proteomes" id="UP001203665"/>
    </source>
</evidence>
<reference evidence="3" key="1">
    <citation type="submission" date="2022-06" db="EMBL/GenBank/DDBJ databases">
        <title>Alkalicoccobacillus porphyridii sp. nov., isolated from a marine red alga, Porphyridium purpureum and reclassification of Shouchella plakortidis and Shouchella gibsonii as Alkalicoccobacillus plakortidis comb. nov. and Alkalicoccobacillus gibsonii comb. nov.</title>
        <authorList>
            <person name="Kim K.H."/>
            <person name="Lee J.K."/>
            <person name="Han D.M."/>
            <person name="Baek J.H."/>
            <person name="Jeon C.O."/>
        </authorList>
    </citation>
    <scope>NUCLEOTIDE SEQUENCE</scope>
    <source>
        <strain evidence="3">DSM 19153</strain>
    </source>
</reference>
<name>A0ABT0XIK2_9BACI</name>
<dbReference type="PROSITE" id="PS00101">
    <property type="entry name" value="HEXAPEP_TRANSFERASES"/>
    <property type="match status" value="2"/>
</dbReference>
<keyword evidence="4" id="KW-1185">Reference proteome</keyword>
<dbReference type="PANTHER" id="PTHR43300:SF4">
    <property type="entry name" value="ACYL-[ACYL-CARRIER-PROTEIN]--UDP-N-ACETYLGLUCOSAMINE O-ACYLTRANSFERASE"/>
    <property type="match status" value="1"/>
</dbReference>
<gene>
    <name evidence="3" type="ORF">NDM98_05710</name>
</gene>
<dbReference type="InterPro" id="IPR050179">
    <property type="entry name" value="Trans_hexapeptide_repeat"/>
</dbReference>
<dbReference type="InterPro" id="IPR001451">
    <property type="entry name" value="Hexapep"/>
</dbReference>
<dbReference type="Pfam" id="PF00132">
    <property type="entry name" value="Hexapep"/>
    <property type="match status" value="3"/>
</dbReference>
<keyword evidence="2" id="KW-0677">Repeat</keyword>
<dbReference type="InterPro" id="IPR018357">
    <property type="entry name" value="Hexapep_transf_CS"/>
</dbReference>
<dbReference type="RefSeq" id="WP_251605215.1">
    <property type="nucleotide sequence ID" value="NZ_JAMQJY010000001.1"/>
</dbReference>
<sequence>MAIHSSVIFGTDIEVGEYAVIEMGVRIGDRVTIGSHAVIKEGTVIGDDVEIGDHVILGKRPGSNKKMARKPATNLPSLLIDNGVVIGSHVTLYRGLSLAEGVFIGDHVSIREQIFIDRFTIIGRHAMIEPNTRIGKSVTIQTGCYVTADTVIEDHVFIGPCCSMSNDKYMASGKGTHTGPHIKTHAKIGNHATLLPAIVIGEYAVVGAGAVVTRDVPDRVVAVGNPARVKS</sequence>
<organism evidence="3 4">
    <name type="scientific">Alkalicoccobacillus plakortidis</name>
    <dbReference type="NCBI Taxonomy" id="444060"/>
    <lineage>
        <taxon>Bacteria</taxon>
        <taxon>Bacillati</taxon>
        <taxon>Bacillota</taxon>
        <taxon>Bacilli</taxon>
        <taxon>Bacillales</taxon>
        <taxon>Bacillaceae</taxon>
        <taxon>Alkalicoccobacillus</taxon>
    </lineage>
</organism>
<dbReference type="PANTHER" id="PTHR43300">
    <property type="entry name" value="ACETYLTRANSFERASE"/>
    <property type="match status" value="1"/>
</dbReference>
<proteinExistence type="predicted"/>
<dbReference type="Proteomes" id="UP001203665">
    <property type="component" value="Unassembled WGS sequence"/>
</dbReference>
<comment type="caution">
    <text evidence="3">The sequence shown here is derived from an EMBL/GenBank/DDBJ whole genome shotgun (WGS) entry which is preliminary data.</text>
</comment>
<protein>
    <submittedName>
        <fullName evidence="3">N-acetyltransferase</fullName>
    </submittedName>
</protein>
<dbReference type="InterPro" id="IPR011004">
    <property type="entry name" value="Trimer_LpxA-like_sf"/>
</dbReference>
<evidence type="ECO:0000256" key="1">
    <source>
        <dbReference type="ARBA" id="ARBA00022679"/>
    </source>
</evidence>
<dbReference type="Gene3D" id="2.160.10.10">
    <property type="entry name" value="Hexapeptide repeat proteins"/>
    <property type="match status" value="2"/>
</dbReference>
<keyword evidence="1" id="KW-0808">Transferase</keyword>
<dbReference type="CDD" id="cd03358">
    <property type="entry name" value="LbH_WxcM_N_like"/>
    <property type="match status" value="1"/>
</dbReference>
<evidence type="ECO:0000256" key="2">
    <source>
        <dbReference type="ARBA" id="ARBA00022737"/>
    </source>
</evidence>